<dbReference type="EMBL" id="JAAXOO010000004">
    <property type="protein sequence ID" value="NKY34672.1"/>
    <property type="molecule type" value="Genomic_DNA"/>
</dbReference>
<dbReference type="PROSITE" id="PS51078">
    <property type="entry name" value="ICLR_ED"/>
    <property type="match status" value="1"/>
</dbReference>
<dbReference type="InterPro" id="IPR005471">
    <property type="entry name" value="Tscrpt_reg_IclR_N"/>
</dbReference>
<evidence type="ECO:0000313" key="6">
    <source>
        <dbReference type="EMBL" id="NKY34672.1"/>
    </source>
</evidence>
<dbReference type="Gene3D" id="3.30.450.40">
    <property type="match status" value="1"/>
</dbReference>
<dbReference type="PROSITE" id="PS51077">
    <property type="entry name" value="HTH_ICLR"/>
    <property type="match status" value="1"/>
</dbReference>
<dbReference type="GO" id="GO:0003677">
    <property type="term" value="F:DNA binding"/>
    <property type="evidence" value="ECO:0007669"/>
    <property type="project" value="UniProtKB-KW"/>
</dbReference>
<dbReference type="InterPro" id="IPR036388">
    <property type="entry name" value="WH-like_DNA-bd_sf"/>
</dbReference>
<keyword evidence="2" id="KW-0238">DNA-binding</keyword>
<dbReference type="SMART" id="SM00346">
    <property type="entry name" value="HTH_ICLR"/>
    <property type="match status" value="1"/>
</dbReference>
<reference evidence="6 7" key="1">
    <citation type="submission" date="2020-04" db="EMBL/GenBank/DDBJ databases">
        <title>MicrobeNet Type strains.</title>
        <authorList>
            <person name="Nicholson A.C."/>
        </authorList>
    </citation>
    <scope>NUCLEOTIDE SEQUENCE [LARGE SCALE GENOMIC DNA]</scope>
    <source>
        <strain evidence="6 7">DSM 45078</strain>
    </source>
</reference>
<evidence type="ECO:0000259" key="5">
    <source>
        <dbReference type="PROSITE" id="PS51078"/>
    </source>
</evidence>
<dbReference type="RefSeq" id="WP_068046430.1">
    <property type="nucleotide sequence ID" value="NZ_JAAXOO010000004.1"/>
</dbReference>
<protein>
    <submittedName>
        <fullName evidence="6">Helix-turn-helix domain-containing protein</fullName>
    </submittedName>
</protein>
<dbReference type="PANTHER" id="PTHR30136">
    <property type="entry name" value="HELIX-TURN-HELIX TRANSCRIPTIONAL REGULATOR, ICLR FAMILY"/>
    <property type="match status" value="1"/>
</dbReference>
<evidence type="ECO:0000259" key="4">
    <source>
        <dbReference type="PROSITE" id="PS51077"/>
    </source>
</evidence>
<dbReference type="InterPro" id="IPR014757">
    <property type="entry name" value="Tscrpt_reg_IclR_C"/>
</dbReference>
<dbReference type="InterPro" id="IPR029016">
    <property type="entry name" value="GAF-like_dom_sf"/>
</dbReference>
<name>A0A846XFE9_9NOCA</name>
<accession>A0A846XFE9</accession>
<keyword evidence="7" id="KW-1185">Reference proteome</keyword>
<dbReference type="GO" id="GO:0003700">
    <property type="term" value="F:DNA-binding transcription factor activity"/>
    <property type="evidence" value="ECO:0007669"/>
    <property type="project" value="TreeGrafter"/>
</dbReference>
<dbReference type="Pfam" id="PF01614">
    <property type="entry name" value="IclR_C"/>
    <property type="match status" value="1"/>
</dbReference>
<dbReference type="GO" id="GO:0045892">
    <property type="term" value="P:negative regulation of DNA-templated transcription"/>
    <property type="evidence" value="ECO:0007669"/>
    <property type="project" value="TreeGrafter"/>
</dbReference>
<keyword evidence="3" id="KW-0804">Transcription</keyword>
<keyword evidence="1" id="KW-0805">Transcription regulation</keyword>
<evidence type="ECO:0000256" key="1">
    <source>
        <dbReference type="ARBA" id="ARBA00023015"/>
    </source>
</evidence>
<sequence length="268" mass="28957">MKGKHHRGVDRTVAILESVARRRDGLTLTELARALDAPVSSVQQLVYGLVAVGFLNEDDRRFTLGPGAFALTMQTDWRSIAPISHELVEDLSAELGCTMALGLLVGDNLMYFDEAGSDPAIEYYATSRSRRPVLASAGGKRLLAGLPDFELQHRLRSLSERHPAGEVDQFLAELPEIRATGLAYGRALEDILAVAAGIPGRRGKPAAALIAVGSPASMVGRIDDVGAILLERIRRHCVAPDPRDERFTDTVAQPETGSVPWESLPHHG</sequence>
<dbReference type="InterPro" id="IPR050707">
    <property type="entry name" value="HTH_MetabolicPath_Reg"/>
</dbReference>
<evidence type="ECO:0000256" key="3">
    <source>
        <dbReference type="ARBA" id="ARBA00023163"/>
    </source>
</evidence>
<dbReference type="SUPFAM" id="SSF46785">
    <property type="entry name" value="Winged helix' DNA-binding domain"/>
    <property type="match status" value="1"/>
</dbReference>
<dbReference type="InterPro" id="IPR036390">
    <property type="entry name" value="WH_DNA-bd_sf"/>
</dbReference>
<evidence type="ECO:0000256" key="2">
    <source>
        <dbReference type="ARBA" id="ARBA00023125"/>
    </source>
</evidence>
<comment type="caution">
    <text evidence="6">The sequence shown here is derived from an EMBL/GenBank/DDBJ whole genome shotgun (WGS) entry which is preliminary data.</text>
</comment>
<dbReference type="Gene3D" id="1.10.10.10">
    <property type="entry name" value="Winged helix-like DNA-binding domain superfamily/Winged helix DNA-binding domain"/>
    <property type="match status" value="1"/>
</dbReference>
<feature type="domain" description="IclR-ED" evidence="5">
    <location>
        <begin position="60"/>
        <end position="261"/>
    </location>
</feature>
<gene>
    <name evidence="6" type="ORF">HGA13_16545</name>
</gene>
<dbReference type="Proteomes" id="UP000565715">
    <property type="component" value="Unassembled WGS sequence"/>
</dbReference>
<dbReference type="PANTHER" id="PTHR30136:SF35">
    <property type="entry name" value="HTH-TYPE TRANSCRIPTIONAL REGULATOR RV1719"/>
    <property type="match status" value="1"/>
</dbReference>
<feature type="domain" description="HTH iclR-type" evidence="4">
    <location>
        <begin position="6"/>
        <end position="66"/>
    </location>
</feature>
<proteinExistence type="predicted"/>
<dbReference type="AlphaFoldDB" id="A0A846XFE9"/>
<dbReference type="SUPFAM" id="SSF55781">
    <property type="entry name" value="GAF domain-like"/>
    <property type="match status" value="1"/>
</dbReference>
<evidence type="ECO:0000313" key="7">
    <source>
        <dbReference type="Proteomes" id="UP000565715"/>
    </source>
</evidence>
<dbReference type="Pfam" id="PF09339">
    <property type="entry name" value="HTH_IclR"/>
    <property type="match status" value="1"/>
</dbReference>
<organism evidence="6 7">
    <name type="scientific">Nocardia speluncae</name>
    <dbReference type="NCBI Taxonomy" id="419477"/>
    <lineage>
        <taxon>Bacteria</taxon>
        <taxon>Bacillati</taxon>
        <taxon>Actinomycetota</taxon>
        <taxon>Actinomycetes</taxon>
        <taxon>Mycobacteriales</taxon>
        <taxon>Nocardiaceae</taxon>
        <taxon>Nocardia</taxon>
    </lineage>
</organism>